<dbReference type="RefSeq" id="WP_193931980.1">
    <property type="nucleotide sequence ID" value="NZ_CAWPMZ010000047.1"/>
</dbReference>
<organism evidence="1 2">
    <name type="scientific">Gloeocapsopsis crepidinum LEGE 06123</name>
    <dbReference type="NCBI Taxonomy" id="588587"/>
    <lineage>
        <taxon>Bacteria</taxon>
        <taxon>Bacillati</taxon>
        <taxon>Cyanobacteriota</taxon>
        <taxon>Cyanophyceae</taxon>
        <taxon>Oscillatoriophycideae</taxon>
        <taxon>Chroococcales</taxon>
        <taxon>Chroococcaceae</taxon>
        <taxon>Gloeocapsopsis</taxon>
    </lineage>
</organism>
<name>A0ABR9UTX8_9CHRO</name>
<gene>
    <name evidence="1" type="ORF">IQ230_10670</name>
</gene>
<dbReference type="EMBL" id="JADEWN010000022">
    <property type="protein sequence ID" value="MBE9190808.1"/>
    <property type="molecule type" value="Genomic_DNA"/>
</dbReference>
<evidence type="ECO:0000313" key="2">
    <source>
        <dbReference type="Proteomes" id="UP000651156"/>
    </source>
</evidence>
<reference evidence="1 2" key="1">
    <citation type="submission" date="2020-10" db="EMBL/GenBank/DDBJ databases">
        <authorList>
            <person name="Castelo-Branco R."/>
            <person name="Eusebio N."/>
            <person name="Adriana R."/>
            <person name="Vieira A."/>
            <person name="Brugerolle De Fraissinette N."/>
            <person name="Rezende De Castro R."/>
            <person name="Schneider M.P."/>
            <person name="Vasconcelos V."/>
            <person name="Leao P.N."/>
        </authorList>
    </citation>
    <scope>NUCLEOTIDE SEQUENCE [LARGE SCALE GENOMIC DNA]</scope>
    <source>
        <strain evidence="1 2">LEGE 06123</strain>
    </source>
</reference>
<keyword evidence="2" id="KW-1185">Reference proteome</keyword>
<comment type="caution">
    <text evidence="1">The sequence shown here is derived from an EMBL/GenBank/DDBJ whole genome shotgun (WGS) entry which is preliminary data.</text>
</comment>
<proteinExistence type="predicted"/>
<sequence length="282" mass="30244">MKMKLTRRQFGYIAIAGTATTALGVLTNRTSAQTALIIYGARPERRFRRIVVQSLNVATGEIQDIATTNFEAGEQLSGFTSLSDGTFVLAISPVSGGKRERNAIRLAFVGGASAKPPVTVTGLNRQQKIDSLLAANDGSLLALASRRNGRPPVALVSISPDTGQVISTNRINLPQTDRFSTLAQCPNGTIYSIVTSRKGETSLVQLSLAQGRPIVGSQLKFDSTAWNSGLFDLACSPAEQLVALGAPRYDPLNKLYNLNPSNGEMTLIREWQVTKITIPRGV</sequence>
<protein>
    <submittedName>
        <fullName evidence="1">Uncharacterized protein</fullName>
    </submittedName>
</protein>
<dbReference type="SUPFAM" id="SSF75011">
    <property type="entry name" value="3-carboxy-cis,cis-mucoante lactonizing enzyme"/>
    <property type="match status" value="1"/>
</dbReference>
<dbReference type="Proteomes" id="UP000651156">
    <property type="component" value="Unassembled WGS sequence"/>
</dbReference>
<accession>A0ABR9UTX8</accession>
<evidence type="ECO:0000313" key="1">
    <source>
        <dbReference type="EMBL" id="MBE9190808.1"/>
    </source>
</evidence>